<keyword evidence="1" id="KW-0732">Signal</keyword>
<accession>A0A8C2BR29</accession>
<proteinExistence type="predicted"/>
<reference evidence="2" key="1">
    <citation type="submission" date="2025-08" db="UniProtKB">
        <authorList>
            <consortium name="Ensembl"/>
        </authorList>
    </citation>
    <scope>IDENTIFICATION</scope>
</reference>
<protein>
    <submittedName>
        <fullName evidence="2">Uncharacterized protein</fullName>
    </submittedName>
</protein>
<sequence length="101" mass="11512">QQRTLVLAVTLGILQCCGWLSAQTVRTSVGMMGRGPEQWPMSHERVKRGWVWNQFFVVEEYTGTEPLYVGKVGLSVWAKLKQFLLRSYYGICMSLATLAMH</sequence>
<name>A0A8C2BR29_CYPCA</name>
<evidence type="ECO:0000313" key="3">
    <source>
        <dbReference type="Proteomes" id="UP000694700"/>
    </source>
</evidence>
<dbReference type="AlphaFoldDB" id="A0A8C2BR29"/>
<feature type="chain" id="PRO_5034623742" evidence="1">
    <location>
        <begin position="23"/>
        <end position="101"/>
    </location>
</feature>
<evidence type="ECO:0000256" key="1">
    <source>
        <dbReference type="SAM" id="SignalP"/>
    </source>
</evidence>
<dbReference type="Ensembl" id="ENSCCRT00015125631.1">
    <property type="protein sequence ID" value="ENSCCRP00015121784.1"/>
    <property type="gene ID" value="ENSCCRG00015047849.1"/>
</dbReference>
<evidence type="ECO:0000313" key="2">
    <source>
        <dbReference type="Ensembl" id="ENSCCRP00015121784.1"/>
    </source>
</evidence>
<dbReference type="Proteomes" id="UP000694700">
    <property type="component" value="Unplaced"/>
</dbReference>
<organism evidence="2 3">
    <name type="scientific">Cyprinus carpio</name>
    <name type="common">Common carp</name>
    <dbReference type="NCBI Taxonomy" id="7962"/>
    <lineage>
        <taxon>Eukaryota</taxon>
        <taxon>Metazoa</taxon>
        <taxon>Chordata</taxon>
        <taxon>Craniata</taxon>
        <taxon>Vertebrata</taxon>
        <taxon>Euteleostomi</taxon>
        <taxon>Actinopterygii</taxon>
        <taxon>Neopterygii</taxon>
        <taxon>Teleostei</taxon>
        <taxon>Ostariophysi</taxon>
        <taxon>Cypriniformes</taxon>
        <taxon>Cyprinidae</taxon>
        <taxon>Cyprininae</taxon>
        <taxon>Cyprinus</taxon>
    </lineage>
</organism>
<feature type="signal peptide" evidence="1">
    <location>
        <begin position="1"/>
        <end position="22"/>
    </location>
</feature>